<evidence type="ECO:0000313" key="2">
    <source>
        <dbReference type="Proteomes" id="UP000254869"/>
    </source>
</evidence>
<comment type="caution">
    <text evidence="1">The sequence shown here is derived from an EMBL/GenBank/DDBJ whole genome shotgun (WGS) entry which is preliminary data.</text>
</comment>
<dbReference type="AlphaFoldDB" id="A0A370IC37"/>
<dbReference type="RefSeq" id="WP_156524888.1">
    <property type="nucleotide sequence ID" value="NZ_QQBC01000002.1"/>
</dbReference>
<proteinExistence type="predicted"/>
<evidence type="ECO:0000313" key="1">
    <source>
        <dbReference type="EMBL" id="RDI68170.1"/>
    </source>
</evidence>
<accession>A0A370IC37</accession>
<dbReference type="Proteomes" id="UP000254869">
    <property type="component" value="Unassembled WGS sequence"/>
</dbReference>
<name>A0A370IC37_9NOCA</name>
<reference evidence="1 2" key="1">
    <citation type="submission" date="2018-07" db="EMBL/GenBank/DDBJ databases">
        <title>Genomic Encyclopedia of Type Strains, Phase IV (KMG-IV): sequencing the most valuable type-strain genomes for metagenomic binning, comparative biology and taxonomic classification.</title>
        <authorList>
            <person name="Goeker M."/>
        </authorList>
    </citation>
    <scope>NUCLEOTIDE SEQUENCE [LARGE SCALE GENOMIC DNA]</scope>
    <source>
        <strain evidence="1 2">DSM 44290</strain>
    </source>
</reference>
<keyword evidence="2" id="KW-1185">Reference proteome</keyword>
<dbReference type="STRING" id="1210086.GCA_001613105_01147"/>
<sequence>MADESRWDTEASETAAESVYHFPVEVEVVGELGEDQLRQVAKYVFDQLHTTLRSRG</sequence>
<protein>
    <submittedName>
        <fullName evidence="1">Uncharacterized protein</fullName>
    </submittedName>
</protein>
<dbReference type="EMBL" id="QQBC01000002">
    <property type="protein sequence ID" value="RDI68170.1"/>
    <property type="molecule type" value="Genomic_DNA"/>
</dbReference>
<gene>
    <name evidence="1" type="ORF">DFR76_102571</name>
</gene>
<organism evidence="1 2">
    <name type="scientific">Nocardia pseudobrasiliensis</name>
    <dbReference type="NCBI Taxonomy" id="45979"/>
    <lineage>
        <taxon>Bacteria</taxon>
        <taxon>Bacillati</taxon>
        <taxon>Actinomycetota</taxon>
        <taxon>Actinomycetes</taxon>
        <taxon>Mycobacteriales</taxon>
        <taxon>Nocardiaceae</taxon>
        <taxon>Nocardia</taxon>
    </lineage>
</organism>